<protein>
    <submittedName>
        <fullName evidence="1">PhoD-like phosphatase</fullName>
    </submittedName>
</protein>
<gene>
    <name evidence="1" type="ORF">I4641_17135</name>
</gene>
<organism evidence="1 2">
    <name type="scientific">Waterburya agarophytonicola KI4</name>
    <dbReference type="NCBI Taxonomy" id="2874699"/>
    <lineage>
        <taxon>Bacteria</taxon>
        <taxon>Bacillati</taxon>
        <taxon>Cyanobacteriota</taxon>
        <taxon>Cyanophyceae</taxon>
        <taxon>Pleurocapsales</taxon>
        <taxon>Hyellaceae</taxon>
        <taxon>Waterburya</taxon>
        <taxon>Waterburya agarophytonicola</taxon>
    </lineage>
</organism>
<dbReference type="InterPro" id="IPR038607">
    <property type="entry name" value="PhoD-like_sf"/>
</dbReference>
<name>A0A964BV67_9CYAN</name>
<reference evidence="1" key="1">
    <citation type="journal article" date="2021" name="Antonie Van Leeuwenhoek">
        <title>Draft genome and description of Waterburya agarophytonicola gen. nov. sp. nov. (Pleurocapsales, Cyanobacteria): a seaweed symbiont.</title>
        <authorList>
            <person name="Bonthond G."/>
            <person name="Shalygin S."/>
            <person name="Bayer T."/>
            <person name="Weinberger F."/>
        </authorList>
    </citation>
    <scope>NUCLEOTIDE SEQUENCE</scope>
    <source>
        <strain evidence="1">KI4</strain>
    </source>
</reference>
<dbReference type="Gene3D" id="3.60.21.70">
    <property type="entry name" value="PhoD-like phosphatase"/>
    <property type="match status" value="1"/>
</dbReference>
<dbReference type="SUPFAM" id="SSF56300">
    <property type="entry name" value="Metallo-dependent phosphatases"/>
    <property type="match status" value="1"/>
</dbReference>
<keyword evidence="2" id="KW-1185">Reference proteome</keyword>
<dbReference type="EMBL" id="JADWDC010000051">
    <property type="protein sequence ID" value="MCC0178697.1"/>
    <property type="molecule type" value="Genomic_DNA"/>
</dbReference>
<dbReference type="AlphaFoldDB" id="A0A964BV67"/>
<sequence length="779" mass="88593">MNSSPSVFEYLPKIQDLPLILAGPILRRTESDRVTVWLALKESRSLRLEIYETENNGTIIGDVVLEGRGDTIKLGKHLHILTLTAQKNTGKLLQTEKIYAYNVYCNHHHDQTKKSDRYSLIDDLKTSIYSLSYFAHQLPTFSLPPQDLNHLKIIHGSCRKPHGGGKDTLSYVDNLILESARSATERPHQLFLTGDQIYGDDVADPILWLAQGVSKLLFGWSEELPLVSGSISSDDLLPGQRTKIAEIEGGLTAMLVDTPEEAKSHLMSFGEYAAAYLLAWSPVFIPAQFPTGRSLFKDSKQGRNWQQEIKDIKSFVRDLNYVRRGLANIPVYTICDDHDISDDWYLNREWCDRVLGKPLGKRIIQNGILAYGLFQAWGNTPQHFEPGKPGKKLLHYASQWLASQGKDELAKLECDRYLGIPATDASTGKPQLESDENVMILARDSQAIPWHYTINGNNHEVIVLDTRTWRGYPIEAEKGLAPPMLLSPKAFKQQLEVPLSQSKSTIEATIIVLPTNLIALSIIDRIQQIELKRDQVFNSDVGDSWNFHTAAFAQFLLTLCQQRRRVIILSGDIHYSCAVRLSHWFYDSSEGSVLVQLTSSAIKNSEVATRLAHTKLKSLFPEKTKAWLGWNQPLKIEQITKHNQKQKYLNSVNSLPDWQYRVEWCKRQPAQSLSWQKLSPKLTPKGYSASDLATPNIWQKTITGLFLWLWRNRWLQEGSEVIGRNNLSLVRFDWSTNKTVIQETYWHPPWNDRSTVKSSYVTSLEIDPLPKVNSRLGTK</sequence>
<accession>A0A964BV67</accession>
<dbReference type="InterPro" id="IPR029052">
    <property type="entry name" value="Metallo-depent_PP-like"/>
</dbReference>
<comment type="caution">
    <text evidence="1">The sequence shown here is derived from an EMBL/GenBank/DDBJ whole genome shotgun (WGS) entry which is preliminary data.</text>
</comment>
<evidence type="ECO:0000313" key="1">
    <source>
        <dbReference type="EMBL" id="MCC0178697.1"/>
    </source>
</evidence>
<dbReference type="RefSeq" id="WP_229641798.1">
    <property type="nucleotide sequence ID" value="NZ_JADWDC010000051.1"/>
</dbReference>
<evidence type="ECO:0000313" key="2">
    <source>
        <dbReference type="Proteomes" id="UP000729733"/>
    </source>
</evidence>
<dbReference type="PANTHER" id="PTHR37031">
    <property type="entry name" value="METALLOPHOSPHATASE BINDING DOMAIN PROTEIN"/>
    <property type="match status" value="1"/>
</dbReference>
<proteinExistence type="predicted"/>
<dbReference type="PANTHER" id="PTHR37031:SF2">
    <property type="entry name" value="PHOD-LIKE PHOSPHATASE METALLOPHOSPHATASE DOMAIN-CONTAINING PROTEIN"/>
    <property type="match status" value="1"/>
</dbReference>
<dbReference type="Proteomes" id="UP000729733">
    <property type="component" value="Unassembled WGS sequence"/>
</dbReference>